<organism evidence="2 3">
    <name type="scientific">Streptomyces diastatochromogenes</name>
    <dbReference type="NCBI Taxonomy" id="42236"/>
    <lineage>
        <taxon>Bacteria</taxon>
        <taxon>Bacillati</taxon>
        <taxon>Actinomycetota</taxon>
        <taxon>Actinomycetes</taxon>
        <taxon>Kitasatosporales</taxon>
        <taxon>Streptomycetaceae</taxon>
        <taxon>Streptomyces</taxon>
    </lineage>
</organism>
<proteinExistence type="predicted"/>
<dbReference type="AlphaFoldDB" id="A0A233RPE8"/>
<protein>
    <recommendedName>
        <fullName evidence="1">Aminoglycoside phosphotransferase domain-containing protein</fullName>
    </recommendedName>
</protein>
<dbReference type="SUPFAM" id="SSF56112">
    <property type="entry name" value="Protein kinase-like (PK-like)"/>
    <property type="match status" value="1"/>
</dbReference>
<dbReference type="EMBL" id="MCGQ01000133">
    <property type="protein sequence ID" value="OXY85264.1"/>
    <property type="molecule type" value="Genomic_DNA"/>
</dbReference>
<dbReference type="Gene3D" id="3.90.1200.10">
    <property type="match status" value="1"/>
</dbReference>
<reference evidence="2 3" key="1">
    <citation type="submission" date="2016-07" db="EMBL/GenBank/DDBJ databases">
        <title>Draft genome of Streptomyces diastatochromogenes.</title>
        <authorList>
            <person name="Podduturi R."/>
            <person name="Lukassen M.B."/>
            <person name="Clausen N."/>
            <person name="Nielsen J.L."/>
            <person name="Jorgensen N.O."/>
        </authorList>
    </citation>
    <scope>NUCLEOTIDE SEQUENCE [LARGE SCALE GENOMIC DNA]</scope>
    <source>
        <strain evidence="2 3">DSM 40608</strain>
    </source>
</reference>
<dbReference type="Proteomes" id="UP000215483">
    <property type="component" value="Unassembled WGS sequence"/>
</dbReference>
<name>A0A233RPE8_STRDA</name>
<dbReference type="Pfam" id="PF01636">
    <property type="entry name" value="APH"/>
    <property type="match status" value="1"/>
</dbReference>
<evidence type="ECO:0000259" key="1">
    <source>
        <dbReference type="Pfam" id="PF01636"/>
    </source>
</evidence>
<comment type="caution">
    <text evidence="2">The sequence shown here is derived from an EMBL/GenBank/DDBJ whole genome shotgun (WGS) entry which is preliminary data.</text>
</comment>
<keyword evidence="3" id="KW-1185">Reference proteome</keyword>
<feature type="domain" description="Aminoglycoside phosphotransferase" evidence="1">
    <location>
        <begin position="11"/>
        <end position="69"/>
    </location>
</feature>
<dbReference type="InterPro" id="IPR011009">
    <property type="entry name" value="Kinase-like_dom_sf"/>
</dbReference>
<sequence length="70" mass="7427">MTTADTVVTPKGADAAAWAEAIDVIRKPAPPYEGRFLHRDFQPGNVLFDVPPPRPAGARITGVVDWAAAS</sequence>
<evidence type="ECO:0000313" key="2">
    <source>
        <dbReference type="EMBL" id="OXY85264.1"/>
    </source>
</evidence>
<evidence type="ECO:0000313" key="3">
    <source>
        <dbReference type="Proteomes" id="UP000215483"/>
    </source>
</evidence>
<accession>A0A233RPE8</accession>
<dbReference type="InterPro" id="IPR002575">
    <property type="entry name" value="Aminoglycoside_PTrfase"/>
</dbReference>
<gene>
    <name evidence="2" type="ORF">BEK98_45870</name>
</gene>